<dbReference type="SUPFAM" id="SSF46785">
    <property type="entry name" value="Winged helix' DNA-binding domain"/>
    <property type="match status" value="1"/>
</dbReference>
<sequence>MPAKPAGPTAPKALHIANEARRRIIEREWLQGQRIPDEADLAIEFGAARATVNKALQLLADEGLLERRRRAGTRVTINPARKATLTISIVREQVERAGMDYGHRVVAQRRSPAPAKIAKRLGLPQGTVLLHMRAIHYGNGRPFQLEDRWINLAAAPGLEKLDFWQLNANEWLVQNAPYLHAEIAFTAANADKREARLLQTQPGNALLIMQRTTWNELEPITTVRVACQPGYLLNAEGGYRPD</sequence>
<gene>
    <name evidence="5" type="ORF">ACFPLB_03325</name>
</gene>
<proteinExistence type="predicted"/>
<keyword evidence="1" id="KW-0805">Transcription regulation</keyword>
<name>A0ABW0GVV2_9HYPH</name>
<evidence type="ECO:0000313" key="6">
    <source>
        <dbReference type="Proteomes" id="UP001596016"/>
    </source>
</evidence>
<dbReference type="PANTHER" id="PTHR44846">
    <property type="entry name" value="MANNOSYL-D-GLYCERATE TRANSPORT/METABOLISM SYSTEM REPRESSOR MNGR-RELATED"/>
    <property type="match status" value="1"/>
</dbReference>
<reference evidence="6" key="1">
    <citation type="journal article" date="2019" name="Int. J. Syst. Evol. Microbiol.">
        <title>The Global Catalogue of Microorganisms (GCM) 10K type strain sequencing project: providing services to taxonomists for standard genome sequencing and annotation.</title>
        <authorList>
            <consortium name="The Broad Institute Genomics Platform"/>
            <consortium name="The Broad Institute Genome Sequencing Center for Infectious Disease"/>
            <person name="Wu L."/>
            <person name="Ma J."/>
        </authorList>
    </citation>
    <scope>NUCLEOTIDE SEQUENCE [LARGE SCALE GENOMIC DNA]</scope>
    <source>
        <strain evidence="6">CGMCC 4.1415</strain>
    </source>
</reference>
<dbReference type="InterPro" id="IPR028978">
    <property type="entry name" value="Chorismate_lyase_/UTRA_dom_sf"/>
</dbReference>
<dbReference type="PROSITE" id="PS50949">
    <property type="entry name" value="HTH_GNTR"/>
    <property type="match status" value="1"/>
</dbReference>
<dbReference type="InterPro" id="IPR036388">
    <property type="entry name" value="WH-like_DNA-bd_sf"/>
</dbReference>
<keyword evidence="3" id="KW-0804">Transcription</keyword>
<evidence type="ECO:0000256" key="1">
    <source>
        <dbReference type="ARBA" id="ARBA00023015"/>
    </source>
</evidence>
<dbReference type="PANTHER" id="PTHR44846:SF16">
    <property type="entry name" value="TRANSCRIPTIONAL REGULATOR PHNF-RELATED"/>
    <property type="match status" value="1"/>
</dbReference>
<dbReference type="SUPFAM" id="SSF64288">
    <property type="entry name" value="Chorismate lyase-like"/>
    <property type="match status" value="1"/>
</dbReference>
<dbReference type="Pfam" id="PF07702">
    <property type="entry name" value="UTRA"/>
    <property type="match status" value="1"/>
</dbReference>
<dbReference type="InterPro" id="IPR000524">
    <property type="entry name" value="Tscrpt_reg_HTH_GntR"/>
</dbReference>
<dbReference type="InterPro" id="IPR011663">
    <property type="entry name" value="UTRA"/>
</dbReference>
<dbReference type="RefSeq" id="WP_378227849.1">
    <property type="nucleotide sequence ID" value="NZ_JBHSLL010000012.1"/>
</dbReference>
<accession>A0ABW0GVV2</accession>
<keyword evidence="2" id="KW-0238">DNA-binding</keyword>
<dbReference type="InterPro" id="IPR036390">
    <property type="entry name" value="WH_DNA-bd_sf"/>
</dbReference>
<dbReference type="Gene3D" id="1.10.10.10">
    <property type="entry name" value="Winged helix-like DNA-binding domain superfamily/Winged helix DNA-binding domain"/>
    <property type="match status" value="1"/>
</dbReference>
<dbReference type="Pfam" id="PF00392">
    <property type="entry name" value="GntR"/>
    <property type="match status" value="1"/>
</dbReference>
<dbReference type="Proteomes" id="UP001596016">
    <property type="component" value="Unassembled WGS sequence"/>
</dbReference>
<organism evidence="5 6">
    <name type="scientific">Aquamicrobium segne</name>
    <dbReference type="NCBI Taxonomy" id="469547"/>
    <lineage>
        <taxon>Bacteria</taxon>
        <taxon>Pseudomonadati</taxon>
        <taxon>Pseudomonadota</taxon>
        <taxon>Alphaproteobacteria</taxon>
        <taxon>Hyphomicrobiales</taxon>
        <taxon>Phyllobacteriaceae</taxon>
        <taxon>Aquamicrobium</taxon>
    </lineage>
</organism>
<dbReference type="CDD" id="cd07377">
    <property type="entry name" value="WHTH_GntR"/>
    <property type="match status" value="1"/>
</dbReference>
<dbReference type="SMART" id="SM00345">
    <property type="entry name" value="HTH_GNTR"/>
    <property type="match status" value="1"/>
</dbReference>
<evidence type="ECO:0000256" key="3">
    <source>
        <dbReference type="ARBA" id="ARBA00023163"/>
    </source>
</evidence>
<dbReference type="SMART" id="SM00866">
    <property type="entry name" value="UTRA"/>
    <property type="match status" value="1"/>
</dbReference>
<evidence type="ECO:0000313" key="5">
    <source>
        <dbReference type="EMBL" id="MFC5384991.1"/>
    </source>
</evidence>
<comment type="caution">
    <text evidence="5">The sequence shown here is derived from an EMBL/GenBank/DDBJ whole genome shotgun (WGS) entry which is preliminary data.</text>
</comment>
<protein>
    <submittedName>
        <fullName evidence="5">GntR family transcriptional regulator</fullName>
    </submittedName>
</protein>
<evidence type="ECO:0000259" key="4">
    <source>
        <dbReference type="PROSITE" id="PS50949"/>
    </source>
</evidence>
<dbReference type="InterPro" id="IPR050679">
    <property type="entry name" value="Bact_HTH_transcr_reg"/>
</dbReference>
<feature type="domain" description="HTH gntR-type" evidence="4">
    <location>
        <begin position="10"/>
        <end position="78"/>
    </location>
</feature>
<keyword evidence="6" id="KW-1185">Reference proteome</keyword>
<evidence type="ECO:0000256" key="2">
    <source>
        <dbReference type="ARBA" id="ARBA00023125"/>
    </source>
</evidence>
<dbReference type="PRINTS" id="PR00035">
    <property type="entry name" value="HTHGNTR"/>
</dbReference>
<dbReference type="Gene3D" id="3.40.1410.10">
    <property type="entry name" value="Chorismate lyase-like"/>
    <property type="match status" value="1"/>
</dbReference>
<dbReference type="EMBL" id="JBHSLL010000012">
    <property type="protein sequence ID" value="MFC5384991.1"/>
    <property type="molecule type" value="Genomic_DNA"/>
</dbReference>